<evidence type="ECO:0000313" key="3">
    <source>
        <dbReference type="Proteomes" id="UP001266305"/>
    </source>
</evidence>
<keyword evidence="3" id="KW-1185">Reference proteome</keyword>
<organism evidence="2 3">
    <name type="scientific">Saguinus oedipus</name>
    <name type="common">Cotton-top tamarin</name>
    <name type="synonym">Oedipomidas oedipus</name>
    <dbReference type="NCBI Taxonomy" id="9490"/>
    <lineage>
        <taxon>Eukaryota</taxon>
        <taxon>Metazoa</taxon>
        <taxon>Chordata</taxon>
        <taxon>Craniata</taxon>
        <taxon>Vertebrata</taxon>
        <taxon>Euteleostomi</taxon>
        <taxon>Mammalia</taxon>
        <taxon>Eutheria</taxon>
        <taxon>Euarchontoglires</taxon>
        <taxon>Primates</taxon>
        <taxon>Haplorrhini</taxon>
        <taxon>Platyrrhini</taxon>
        <taxon>Cebidae</taxon>
        <taxon>Callitrichinae</taxon>
        <taxon>Saguinus</taxon>
    </lineage>
</organism>
<feature type="non-terminal residue" evidence="2">
    <location>
        <position position="1"/>
    </location>
</feature>
<dbReference type="EMBL" id="JASSZA010000012">
    <property type="protein sequence ID" value="KAK2097010.1"/>
    <property type="molecule type" value="Genomic_DNA"/>
</dbReference>
<dbReference type="Proteomes" id="UP001266305">
    <property type="component" value="Unassembled WGS sequence"/>
</dbReference>
<comment type="caution">
    <text evidence="2">The sequence shown here is derived from an EMBL/GenBank/DDBJ whole genome shotgun (WGS) entry which is preliminary data.</text>
</comment>
<name>A0ABQ9UIW6_SAGOE</name>
<evidence type="ECO:0000313" key="2">
    <source>
        <dbReference type="EMBL" id="KAK2097010.1"/>
    </source>
</evidence>
<proteinExistence type="predicted"/>
<sequence>LNLYHAVDTSSTGSKKRLISDATTTGEVCTHHHQPLIHGGFQAPTQPAVELGCGVLQLRTSNADTPLSPPLTCGGKDELTSPVLRAPQSPGQADFQSTPSRLPPSHKPPQLTGQCQCFAEGPTRIFSFIFSFREMKSSRVHVELRAAQAKTSLVLDGSAQPRPQVPVGSAESSPGRNELGAGRQCPASSPGPRGQC</sequence>
<accession>A0ABQ9UIW6</accession>
<evidence type="ECO:0000256" key="1">
    <source>
        <dbReference type="SAM" id="MobiDB-lite"/>
    </source>
</evidence>
<gene>
    <name evidence="2" type="ORF">P7K49_026044</name>
</gene>
<protein>
    <submittedName>
        <fullName evidence="2">Uncharacterized protein</fullName>
    </submittedName>
</protein>
<feature type="region of interest" description="Disordered" evidence="1">
    <location>
        <begin position="155"/>
        <end position="196"/>
    </location>
</feature>
<reference evidence="2 3" key="1">
    <citation type="submission" date="2023-05" db="EMBL/GenBank/DDBJ databases">
        <title>B98-5 Cell Line De Novo Hybrid Assembly: An Optical Mapping Approach.</title>
        <authorList>
            <person name="Kananen K."/>
            <person name="Auerbach J.A."/>
            <person name="Kautto E."/>
            <person name="Blachly J.S."/>
        </authorList>
    </citation>
    <scope>NUCLEOTIDE SEQUENCE [LARGE SCALE GENOMIC DNA]</scope>
    <source>
        <strain evidence="2">B95-8</strain>
        <tissue evidence="2">Cell line</tissue>
    </source>
</reference>
<feature type="compositionally biased region" description="Polar residues" evidence="1">
    <location>
        <begin position="89"/>
        <end position="100"/>
    </location>
</feature>
<feature type="region of interest" description="Disordered" evidence="1">
    <location>
        <begin position="74"/>
        <end position="109"/>
    </location>
</feature>